<evidence type="ECO:0000313" key="3">
    <source>
        <dbReference type="Proteomes" id="UP000320762"/>
    </source>
</evidence>
<keyword evidence="3" id="KW-1185">Reference proteome</keyword>
<sequence>MPSDVRRSGRSAVPSSKMIASSTFVAEDDHEDEEDSAGPPSFTDEGYIDDEAVEESEDAGASEPGYDSSFVDDGESVKSDDEVPTTGNLKPVVAAPRVADNYEPDIRLTPEVTANAKEDDASSDGGHSAHSDGAQSDHEDGEDDDDGGVIEPASVFFSRFGGAKIKAGVATLRKNDGIFNWATRPSTRMPMAHTRKFTSTRLPTTFKDTLICRPRLKGDQPRFRLHVWRWTDESVSRGTLYASHGVHGVDKGDSSGLMVRSERQQLVHCVTPGLVRVSFLGPDGAYDMGAAAVKRGIVLAPFEGESYRLFACLNLVGGYLEGSFKYPLHEDGGIIFATKTIGRDVPVIDGRGKDVPFGQLTMAQLQDKKKWPRFHGELDRDAVASVVYTTTRWKDRDNDYCISFNIELVVVHASSVDAASAVARRFIIANAKTGGNGAGAPAHGSSFIKERSVSPALPVASTSADNKGKGFRRPRLREVDDAVDQMHGAPNNVMLLSSQQALNSELGFGHLSLCVRVTPGKIPLPEGTDVAVCRDSHASTA</sequence>
<comment type="caution">
    <text evidence="2">The sequence shown here is derived from an EMBL/GenBank/DDBJ whole genome shotgun (WGS) entry which is preliminary data.</text>
</comment>
<dbReference type="Proteomes" id="UP000320762">
    <property type="component" value="Unassembled WGS sequence"/>
</dbReference>
<feature type="compositionally biased region" description="Acidic residues" evidence="1">
    <location>
        <begin position="26"/>
        <end position="36"/>
    </location>
</feature>
<reference evidence="2 3" key="1">
    <citation type="journal article" date="2019" name="New Phytol.">
        <title>Comparative genomics reveals unique wood-decay strategies and fruiting body development in the Schizophyllaceae.</title>
        <authorList>
            <person name="Almasi E."/>
            <person name="Sahu N."/>
            <person name="Krizsan K."/>
            <person name="Balint B."/>
            <person name="Kovacs G.M."/>
            <person name="Kiss B."/>
            <person name="Cseklye J."/>
            <person name="Drula E."/>
            <person name="Henrissat B."/>
            <person name="Nagy I."/>
            <person name="Chovatia M."/>
            <person name="Adam C."/>
            <person name="LaButti K."/>
            <person name="Lipzen A."/>
            <person name="Riley R."/>
            <person name="Grigoriev I.V."/>
            <person name="Nagy L.G."/>
        </authorList>
    </citation>
    <scope>NUCLEOTIDE SEQUENCE [LARGE SCALE GENOMIC DNA]</scope>
    <source>
        <strain evidence="2 3">NL-1724</strain>
    </source>
</reference>
<name>A0A550BRR1_9AGAR</name>
<evidence type="ECO:0000313" key="2">
    <source>
        <dbReference type="EMBL" id="TRM55219.1"/>
    </source>
</evidence>
<dbReference type="AlphaFoldDB" id="A0A550BRR1"/>
<feature type="region of interest" description="Disordered" evidence="1">
    <location>
        <begin position="1"/>
        <end position="96"/>
    </location>
</feature>
<organism evidence="2 3">
    <name type="scientific">Schizophyllum amplum</name>
    <dbReference type="NCBI Taxonomy" id="97359"/>
    <lineage>
        <taxon>Eukaryota</taxon>
        <taxon>Fungi</taxon>
        <taxon>Dikarya</taxon>
        <taxon>Basidiomycota</taxon>
        <taxon>Agaricomycotina</taxon>
        <taxon>Agaricomycetes</taxon>
        <taxon>Agaricomycetidae</taxon>
        <taxon>Agaricales</taxon>
        <taxon>Schizophyllaceae</taxon>
        <taxon>Schizophyllum</taxon>
    </lineage>
</organism>
<protein>
    <submittedName>
        <fullName evidence="2">Uncharacterized protein</fullName>
    </submittedName>
</protein>
<feature type="region of interest" description="Disordered" evidence="1">
    <location>
        <begin position="116"/>
        <end position="150"/>
    </location>
</feature>
<dbReference type="EMBL" id="VDMD01000235">
    <property type="protein sequence ID" value="TRM55219.1"/>
    <property type="molecule type" value="Genomic_DNA"/>
</dbReference>
<feature type="compositionally biased region" description="Basic and acidic residues" evidence="1">
    <location>
        <begin position="127"/>
        <end position="138"/>
    </location>
</feature>
<evidence type="ECO:0000256" key="1">
    <source>
        <dbReference type="SAM" id="MobiDB-lite"/>
    </source>
</evidence>
<feature type="compositionally biased region" description="Acidic residues" evidence="1">
    <location>
        <begin position="139"/>
        <end position="148"/>
    </location>
</feature>
<feature type="compositionally biased region" description="Acidic residues" evidence="1">
    <location>
        <begin position="46"/>
        <end position="60"/>
    </location>
</feature>
<proteinExistence type="predicted"/>
<gene>
    <name evidence="2" type="ORF">BD626DRAFT_543459</name>
</gene>
<accession>A0A550BRR1</accession>